<evidence type="ECO:0000313" key="2">
    <source>
        <dbReference type="EMBL" id="KAK8883973.1"/>
    </source>
</evidence>
<organism evidence="2 3">
    <name type="scientific">Tritrichomonas musculus</name>
    <dbReference type="NCBI Taxonomy" id="1915356"/>
    <lineage>
        <taxon>Eukaryota</taxon>
        <taxon>Metamonada</taxon>
        <taxon>Parabasalia</taxon>
        <taxon>Tritrichomonadida</taxon>
        <taxon>Tritrichomonadidae</taxon>
        <taxon>Tritrichomonas</taxon>
    </lineage>
</organism>
<evidence type="ECO:0000313" key="3">
    <source>
        <dbReference type="Proteomes" id="UP001470230"/>
    </source>
</evidence>
<proteinExistence type="predicted"/>
<protein>
    <submittedName>
        <fullName evidence="2">Uncharacterized protein</fullName>
    </submittedName>
</protein>
<comment type="caution">
    <text evidence="2">The sequence shown here is derived from an EMBL/GenBank/DDBJ whole genome shotgun (WGS) entry which is preliminary data.</text>
</comment>
<evidence type="ECO:0000256" key="1">
    <source>
        <dbReference type="SAM" id="MobiDB-lite"/>
    </source>
</evidence>
<name>A0ABR2JYR8_9EUKA</name>
<accession>A0ABR2JYR8</accession>
<feature type="region of interest" description="Disordered" evidence="1">
    <location>
        <begin position="40"/>
        <end position="72"/>
    </location>
</feature>
<reference evidence="2 3" key="1">
    <citation type="submission" date="2024-04" db="EMBL/GenBank/DDBJ databases">
        <title>Tritrichomonas musculus Genome.</title>
        <authorList>
            <person name="Alves-Ferreira E."/>
            <person name="Grigg M."/>
            <person name="Lorenzi H."/>
            <person name="Galac M."/>
        </authorList>
    </citation>
    <scope>NUCLEOTIDE SEQUENCE [LARGE SCALE GENOMIC DNA]</scope>
    <source>
        <strain evidence="2 3">EAF2021</strain>
    </source>
</reference>
<keyword evidence="3" id="KW-1185">Reference proteome</keyword>
<sequence>MNKLKTLFKTNVKTSYEDQNSKEFPSIDASVPTINYDDIQFTSSSDLDDDHSSNESQEFMIHSRKRKSPEQVRQHYNDYHREYLKKYRLRKKNEEA</sequence>
<dbReference type="EMBL" id="JAPFFF010000008">
    <property type="protein sequence ID" value="KAK8883973.1"/>
    <property type="molecule type" value="Genomic_DNA"/>
</dbReference>
<dbReference type="Proteomes" id="UP001470230">
    <property type="component" value="Unassembled WGS sequence"/>
</dbReference>
<gene>
    <name evidence="2" type="ORF">M9Y10_043076</name>
</gene>